<gene>
    <name evidence="2" type="ORF">CAY35_07040</name>
</gene>
<feature type="transmembrane region" description="Helical" evidence="1">
    <location>
        <begin position="30"/>
        <end position="50"/>
    </location>
</feature>
<feature type="transmembrane region" description="Helical" evidence="1">
    <location>
        <begin position="140"/>
        <end position="166"/>
    </location>
</feature>
<name>A0ABX5L5R8_9MICC</name>
<keyword evidence="1" id="KW-0812">Transmembrane</keyword>
<reference evidence="2 3" key="1">
    <citation type="submission" date="2018-05" db="EMBL/GenBank/DDBJ databases">
        <title>Draft Genome Sequence of Arthrobacter cumminsii IME1328, Isolated from a Patient Who Suffered from Foot Ulcers in China.</title>
        <authorList>
            <person name="Li M."/>
            <person name="Jiang Z."/>
            <person name="Sun Q."/>
            <person name="Tong Y."/>
        </authorList>
    </citation>
    <scope>NUCLEOTIDE SEQUENCE [LARGE SCALE GENOMIC DNA]</scope>
    <source>
        <strain evidence="2 3">IME1328</strain>
    </source>
</reference>
<feature type="transmembrane region" description="Helical" evidence="1">
    <location>
        <begin position="62"/>
        <end position="79"/>
    </location>
</feature>
<accession>A0ABX5L5R8</accession>
<dbReference type="EMBL" id="QFWG01000008">
    <property type="protein sequence ID" value="PWI27539.1"/>
    <property type="molecule type" value="Genomic_DNA"/>
</dbReference>
<protein>
    <recommendedName>
        <fullName evidence="4">ABC transporter permease</fullName>
    </recommendedName>
</protein>
<evidence type="ECO:0000313" key="3">
    <source>
        <dbReference type="Proteomes" id="UP000245514"/>
    </source>
</evidence>
<proteinExistence type="predicted"/>
<feature type="transmembrane region" description="Helical" evidence="1">
    <location>
        <begin position="178"/>
        <end position="200"/>
    </location>
</feature>
<keyword evidence="3" id="KW-1185">Reference proteome</keyword>
<feature type="transmembrane region" description="Helical" evidence="1">
    <location>
        <begin position="100"/>
        <end position="120"/>
    </location>
</feature>
<sequence length="259" mass="27829">MANTNQPPPSSKLAKAWAEFSWGKAIVKMLVLQVLSGLTMLGFVWGGGFGGVHTRSGSVVEPAYILVAWAGLQGCYVVYNRATGVKDQNFIVQSPRYIPLLVISQALGVAVMAACVFLGANMHREQHAPGSLVALIPENGAAWLAFVLYTVSMATWPTAWMLYLLIMSARRKTIALGLILGLPGFIVVLIGGLFLGWHVFNQEFADVDAAVALWLPIALGGLAAYAASLAWLAWAKRRGHIGPPPDKPGMFTGAVRWQD</sequence>
<feature type="transmembrane region" description="Helical" evidence="1">
    <location>
        <begin position="212"/>
        <end position="234"/>
    </location>
</feature>
<evidence type="ECO:0008006" key="4">
    <source>
        <dbReference type="Google" id="ProtNLM"/>
    </source>
</evidence>
<evidence type="ECO:0000313" key="2">
    <source>
        <dbReference type="EMBL" id="PWI27539.1"/>
    </source>
</evidence>
<dbReference type="Proteomes" id="UP000245514">
    <property type="component" value="Unassembled WGS sequence"/>
</dbReference>
<keyword evidence="1" id="KW-1133">Transmembrane helix</keyword>
<evidence type="ECO:0000256" key="1">
    <source>
        <dbReference type="SAM" id="Phobius"/>
    </source>
</evidence>
<dbReference type="RefSeq" id="WP_109303937.1">
    <property type="nucleotide sequence ID" value="NZ_CALUAG010000017.1"/>
</dbReference>
<comment type="caution">
    <text evidence="2">The sequence shown here is derived from an EMBL/GenBank/DDBJ whole genome shotgun (WGS) entry which is preliminary data.</text>
</comment>
<organism evidence="2 3">
    <name type="scientific">Pseudoglutamicibacter cumminsii</name>
    <dbReference type="NCBI Taxonomy" id="156979"/>
    <lineage>
        <taxon>Bacteria</taxon>
        <taxon>Bacillati</taxon>
        <taxon>Actinomycetota</taxon>
        <taxon>Actinomycetes</taxon>
        <taxon>Micrococcales</taxon>
        <taxon>Micrococcaceae</taxon>
        <taxon>Pseudoglutamicibacter</taxon>
    </lineage>
</organism>
<keyword evidence="1" id="KW-0472">Membrane</keyword>